<feature type="domain" description="MRH" evidence="4">
    <location>
        <begin position="1"/>
        <end position="86"/>
    </location>
</feature>
<accession>A0ABQ9I241</accession>
<feature type="region of interest" description="Disordered" evidence="3">
    <location>
        <begin position="1"/>
        <end position="22"/>
    </location>
</feature>
<evidence type="ECO:0000313" key="5">
    <source>
        <dbReference type="EMBL" id="KAJ8890572.1"/>
    </source>
</evidence>
<dbReference type="InterPro" id="IPR044865">
    <property type="entry name" value="MRH_dom"/>
</dbReference>
<dbReference type="Gene3D" id="2.70.130.10">
    <property type="entry name" value="Mannose-6-phosphate receptor binding domain"/>
    <property type="match status" value="1"/>
</dbReference>
<keyword evidence="2" id="KW-1015">Disulfide bond</keyword>
<feature type="compositionally biased region" description="Polar residues" evidence="3">
    <location>
        <begin position="1"/>
        <end position="14"/>
    </location>
</feature>
<evidence type="ECO:0000256" key="2">
    <source>
        <dbReference type="ARBA" id="ARBA00023157"/>
    </source>
</evidence>
<dbReference type="Pfam" id="PF13015">
    <property type="entry name" value="PRKCSH_1"/>
    <property type="match status" value="1"/>
</dbReference>
<gene>
    <name evidence="5" type="ORF">PR048_010081</name>
</gene>
<name>A0ABQ9I241_9NEOP</name>
<evidence type="ECO:0000313" key="6">
    <source>
        <dbReference type="Proteomes" id="UP001159363"/>
    </source>
</evidence>
<evidence type="ECO:0000256" key="1">
    <source>
        <dbReference type="ARBA" id="ARBA00022729"/>
    </source>
</evidence>
<comment type="caution">
    <text evidence="5">The sequence shown here is derived from an EMBL/GenBank/DDBJ whole genome shotgun (WGS) entry which is preliminary data.</text>
</comment>
<dbReference type="PANTHER" id="PTHR12630">
    <property type="entry name" value="N-LINKED OLIGOSACCHARIDE PROCESSING"/>
    <property type="match status" value="1"/>
</dbReference>
<keyword evidence="6" id="KW-1185">Reference proteome</keyword>
<sequence>MWLKVTQQPKNGGTETRLGSWADWAGSQGDKYQAMLYNRGQSCWNGPQRSTHVKLKCGTESAVTQVSEPNRCEYEMQFSTPSACRLATTTPDTHDEL</sequence>
<evidence type="ECO:0000259" key="4">
    <source>
        <dbReference type="PROSITE" id="PS51914"/>
    </source>
</evidence>
<dbReference type="EMBL" id="JARBHB010000003">
    <property type="protein sequence ID" value="KAJ8890572.1"/>
    <property type="molecule type" value="Genomic_DNA"/>
</dbReference>
<dbReference type="SUPFAM" id="SSF50911">
    <property type="entry name" value="Mannose 6-phosphate receptor domain"/>
    <property type="match status" value="1"/>
</dbReference>
<organism evidence="5 6">
    <name type="scientific">Dryococelus australis</name>
    <dbReference type="NCBI Taxonomy" id="614101"/>
    <lineage>
        <taxon>Eukaryota</taxon>
        <taxon>Metazoa</taxon>
        <taxon>Ecdysozoa</taxon>
        <taxon>Arthropoda</taxon>
        <taxon>Hexapoda</taxon>
        <taxon>Insecta</taxon>
        <taxon>Pterygota</taxon>
        <taxon>Neoptera</taxon>
        <taxon>Polyneoptera</taxon>
        <taxon>Phasmatodea</taxon>
        <taxon>Verophasmatodea</taxon>
        <taxon>Anareolatae</taxon>
        <taxon>Phasmatidae</taxon>
        <taxon>Eurycanthinae</taxon>
        <taxon>Dryococelus</taxon>
    </lineage>
</organism>
<keyword evidence="1" id="KW-0732">Signal</keyword>
<reference evidence="5 6" key="1">
    <citation type="submission" date="2023-02" db="EMBL/GenBank/DDBJ databases">
        <title>LHISI_Scaffold_Assembly.</title>
        <authorList>
            <person name="Stuart O.P."/>
            <person name="Cleave R."/>
            <person name="Magrath M.J.L."/>
            <person name="Mikheyev A.S."/>
        </authorList>
    </citation>
    <scope>NUCLEOTIDE SEQUENCE [LARGE SCALE GENOMIC DNA]</scope>
    <source>
        <strain evidence="5">Daus_M_001</strain>
        <tissue evidence="5">Leg muscle</tissue>
    </source>
</reference>
<dbReference type="PROSITE" id="PS51914">
    <property type="entry name" value="MRH"/>
    <property type="match status" value="1"/>
</dbReference>
<dbReference type="PANTHER" id="PTHR12630:SF1">
    <property type="entry name" value="GLUCOSIDASE 2 SUBUNIT BETA"/>
    <property type="match status" value="1"/>
</dbReference>
<proteinExistence type="predicted"/>
<dbReference type="InterPro" id="IPR009011">
    <property type="entry name" value="Man6P_isomerase_rcpt-bd_dom_sf"/>
</dbReference>
<protein>
    <recommendedName>
        <fullName evidence="4">MRH domain-containing protein</fullName>
    </recommendedName>
</protein>
<dbReference type="InterPro" id="IPR039794">
    <property type="entry name" value="Gtb1-like"/>
</dbReference>
<dbReference type="Proteomes" id="UP001159363">
    <property type="component" value="Chromosome 3"/>
</dbReference>
<dbReference type="InterPro" id="IPR036607">
    <property type="entry name" value="PRKCSH"/>
</dbReference>
<evidence type="ECO:0000256" key="3">
    <source>
        <dbReference type="SAM" id="MobiDB-lite"/>
    </source>
</evidence>